<dbReference type="AlphaFoldDB" id="A0A1Q9LL58"/>
<dbReference type="EMBL" id="MKQR01000016">
    <property type="protein sequence ID" value="OLR92778.1"/>
    <property type="molecule type" value="Genomic_DNA"/>
</dbReference>
<evidence type="ECO:0000256" key="2">
    <source>
        <dbReference type="SAM" id="MobiDB-lite"/>
    </source>
</evidence>
<keyword evidence="4" id="KW-1185">Reference proteome</keyword>
<protein>
    <submittedName>
        <fullName evidence="3">Uncharacterized protein</fullName>
    </submittedName>
</protein>
<evidence type="ECO:0000313" key="4">
    <source>
        <dbReference type="Proteomes" id="UP000186040"/>
    </source>
</evidence>
<dbReference type="PANTHER" id="PTHR43201:SF8">
    <property type="entry name" value="ACYL-COA SYNTHETASE FAMILY MEMBER 3"/>
    <property type="match status" value="1"/>
</dbReference>
<reference evidence="3 4" key="1">
    <citation type="submission" date="2016-10" db="EMBL/GenBank/DDBJ databases">
        <title>The Draft Genome Sequence of Actinokineospora bangkokensis 44EHWT reveals the biosynthetic pathway of antifungal compounds Thailandins with unusual extender unit butylmalonyl-CoA.</title>
        <authorList>
            <person name="Greule A."/>
            <person name="Intra B."/>
            <person name="Flemming S."/>
            <person name="Rommel M.G."/>
            <person name="Panbangred W."/>
            <person name="Bechthold A."/>
        </authorList>
    </citation>
    <scope>NUCLEOTIDE SEQUENCE [LARGE SCALE GENOMIC DNA]</scope>
    <source>
        <strain evidence="3 4">44EHW</strain>
    </source>
</reference>
<dbReference type="Gene3D" id="3.40.50.12780">
    <property type="entry name" value="N-terminal domain of ligase-like"/>
    <property type="match status" value="1"/>
</dbReference>
<gene>
    <name evidence="3" type="ORF">BJP25_21895</name>
</gene>
<dbReference type="Gene3D" id="3.30.300.30">
    <property type="match status" value="1"/>
</dbReference>
<proteinExistence type="inferred from homology"/>
<evidence type="ECO:0000313" key="3">
    <source>
        <dbReference type="EMBL" id="OLR92778.1"/>
    </source>
</evidence>
<sequence length="331" mass="35611">MVFETSGSTGPSRRWVRTGAQMRAEVEVVSGRTTGEVDLVINYSPPRHLFGALFGEWLPRLRGVPAVQAWERPFEFPDVPAGARLLVVCVPIAWDLLRRNRRTLERARSVVALHSSAAPPPAARQLVADTGMVAHEILGSTETGGIAHRPLDPSAPWQVLPDVTVAHDRGDDAGPHRLVVRGPRLARREQDPAPPASWATGDLVEFTGPGRFRLLGRESDLVKVNGVKVHLAQVERQLGARLPGARCVPVPAPRDPLAGEGYAVFWASRGPRLGAADIRRALHGLPSPVRVVELPSIPTTPSGKPDRQALGRALAARPAAPAGTRGGDQHR</sequence>
<dbReference type="SUPFAM" id="SSF56801">
    <property type="entry name" value="Acetyl-CoA synthetase-like"/>
    <property type="match status" value="1"/>
</dbReference>
<dbReference type="InterPro" id="IPR042099">
    <property type="entry name" value="ANL_N_sf"/>
</dbReference>
<dbReference type="Proteomes" id="UP000186040">
    <property type="component" value="Unassembled WGS sequence"/>
</dbReference>
<comment type="similarity">
    <text evidence="1">Belongs to the ATP-dependent AMP-binding enzyme family.</text>
</comment>
<name>A0A1Q9LL58_9PSEU</name>
<dbReference type="PANTHER" id="PTHR43201">
    <property type="entry name" value="ACYL-COA SYNTHETASE"/>
    <property type="match status" value="1"/>
</dbReference>
<evidence type="ECO:0000256" key="1">
    <source>
        <dbReference type="ARBA" id="ARBA00006432"/>
    </source>
</evidence>
<dbReference type="STRING" id="1193682.BJP25_21895"/>
<dbReference type="GO" id="GO:0006631">
    <property type="term" value="P:fatty acid metabolic process"/>
    <property type="evidence" value="ECO:0007669"/>
    <property type="project" value="TreeGrafter"/>
</dbReference>
<comment type="caution">
    <text evidence="3">The sequence shown here is derived from an EMBL/GenBank/DDBJ whole genome shotgun (WGS) entry which is preliminary data.</text>
</comment>
<accession>A0A1Q9LL58</accession>
<dbReference type="InterPro" id="IPR045851">
    <property type="entry name" value="AMP-bd_C_sf"/>
</dbReference>
<feature type="compositionally biased region" description="Low complexity" evidence="2">
    <location>
        <begin position="310"/>
        <end position="323"/>
    </location>
</feature>
<feature type="region of interest" description="Disordered" evidence="2">
    <location>
        <begin position="295"/>
        <end position="331"/>
    </location>
</feature>
<organism evidence="3 4">
    <name type="scientific">Actinokineospora bangkokensis</name>
    <dbReference type="NCBI Taxonomy" id="1193682"/>
    <lineage>
        <taxon>Bacteria</taxon>
        <taxon>Bacillati</taxon>
        <taxon>Actinomycetota</taxon>
        <taxon>Actinomycetes</taxon>
        <taxon>Pseudonocardiales</taxon>
        <taxon>Pseudonocardiaceae</taxon>
        <taxon>Actinokineospora</taxon>
    </lineage>
</organism>
<dbReference type="GO" id="GO:0031956">
    <property type="term" value="F:medium-chain fatty acid-CoA ligase activity"/>
    <property type="evidence" value="ECO:0007669"/>
    <property type="project" value="TreeGrafter"/>
</dbReference>